<dbReference type="InterPro" id="IPR029058">
    <property type="entry name" value="AB_hydrolase_fold"/>
</dbReference>
<feature type="non-terminal residue" evidence="3">
    <location>
        <position position="1"/>
    </location>
</feature>
<feature type="domain" description="BD-FAE-like" evidence="2">
    <location>
        <begin position="12"/>
        <end position="100"/>
    </location>
</feature>
<dbReference type="EMBL" id="CADCTU010000627">
    <property type="protein sequence ID" value="CAA9338600.1"/>
    <property type="molecule type" value="Genomic_DNA"/>
</dbReference>
<dbReference type="Pfam" id="PF20434">
    <property type="entry name" value="BD-FAE"/>
    <property type="match status" value="1"/>
</dbReference>
<feature type="compositionally biased region" description="Low complexity" evidence="1">
    <location>
        <begin position="169"/>
        <end position="194"/>
    </location>
</feature>
<dbReference type="SUPFAM" id="SSF53474">
    <property type="entry name" value="alpha/beta-Hydrolases"/>
    <property type="match status" value="1"/>
</dbReference>
<proteinExistence type="predicted"/>
<feature type="compositionally biased region" description="Polar residues" evidence="1">
    <location>
        <begin position="213"/>
        <end position="231"/>
    </location>
</feature>
<evidence type="ECO:0000256" key="1">
    <source>
        <dbReference type="SAM" id="MobiDB-lite"/>
    </source>
</evidence>
<name>A0A6J4LSC5_9BACT</name>
<accession>A0A6J4LSC5</accession>
<protein>
    <recommendedName>
        <fullName evidence="2">BD-FAE-like domain-containing protein</fullName>
    </recommendedName>
</protein>
<gene>
    <name evidence="3" type="ORF">AVDCRST_MAG11-2866</name>
</gene>
<evidence type="ECO:0000259" key="2">
    <source>
        <dbReference type="Pfam" id="PF20434"/>
    </source>
</evidence>
<reference evidence="3" key="1">
    <citation type="submission" date="2020-02" db="EMBL/GenBank/DDBJ databases">
        <authorList>
            <person name="Meier V. D."/>
        </authorList>
    </citation>
    <scope>NUCLEOTIDE SEQUENCE</scope>
    <source>
        <strain evidence="3">AVDCRST_MAG11</strain>
    </source>
</reference>
<dbReference type="AlphaFoldDB" id="A0A6J4LSC5"/>
<sequence length="231" mass="24175">HLALLAAYAPGAARVRAVVNFYGPADLAAGYRDPPRPDPYDVRGVVADFMGGTPDALPARYAAASPVRYARAGLPPTLHLYGGRDHIVAARFGRALHARLRAAGATSVYLELPWSEHGFNALLSGMGGQLSLYYSERFLAWALAASAPKPAAARHLPIGGPRRGVSSTRPAAAADTRVPRAAAAASPRQRCPLWHHPPRRPPLESTRCACAPTPSTGAPRSAAASTSGSHA</sequence>
<feature type="region of interest" description="Disordered" evidence="1">
    <location>
        <begin position="157"/>
        <end position="231"/>
    </location>
</feature>
<organism evidence="3">
    <name type="scientific">uncultured Gemmatimonadaceae bacterium</name>
    <dbReference type="NCBI Taxonomy" id="246130"/>
    <lineage>
        <taxon>Bacteria</taxon>
        <taxon>Pseudomonadati</taxon>
        <taxon>Gemmatimonadota</taxon>
        <taxon>Gemmatimonadia</taxon>
        <taxon>Gemmatimonadales</taxon>
        <taxon>Gemmatimonadaceae</taxon>
        <taxon>environmental samples</taxon>
    </lineage>
</organism>
<dbReference type="InterPro" id="IPR049492">
    <property type="entry name" value="BD-FAE-like_dom"/>
</dbReference>
<dbReference type="Gene3D" id="3.40.50.1820">
    <property type="entry name" value="alpha/beta hydrolase"/>
    <property type="match status" value="1"/>
</dbReference>
<evidence type="ECO:0000313" key="3">
    <source>
        <dbReference type="EMBL" id="CAA9338600.1"/>
    </source>
</evidence>